<evidence type="ECO:0000256" key="2">
    <source>
        <dbReference type="ARBA" id="ARBA00022475"/>
    </source>
</evidence>
<dbReference type="InterPro" id="IPR019264">
    <property type="entry name" value="DUF2179"/>
</dbReference>
<dbReference type="RefSeq" id="WP_038267660.1">
    <property type="nucleotide sequence ID" value="NZ_FSRH01000004.1"/>
</dbReference>
<keyword evidence="4 6" id="KW-1133">Transmembrane helix</keyword>
<dbReference type="EMBL" id="JJMM01000026">
    <property type="protein sequence ID" value="KDR93824.1"/>
    <property type="molecule type" value="Genomic_DNA"/>
</dbReference>
<dbReference type="Pfam" id="PF10035">
    <property type="entry name" value="DUF2179"/>
    <property type="match status" value="1"/>
</dbReference>
<feature type="transmembrane region" description="Helical" evidence="6">
    <location>
        <begin position="34"/>
        <end position="52"/>
    </location>
</feature>
<keyword evidence="5 6" id="KW-0472">Membrane</keyword>
<feature type="transmembrane region" description="Helical" evidence="6">
    <location>
        <begin position="6"/>
        <end position="27"/>
    </location>
</feature>
<dbReference type="PANTHER" id="PTHR40060">
    <property type="entry name" value="UPF0316 PROTEIN YEBE"/>
    <property type="match status" value="1"/>
</dbReference>
<dbReference type="Proteomes" id="UP000027946">
    <property type="component" value="Unassembled WGS sequence"/>
</dbReference>
<gene>
    <name evidence="9" type="ORF">CLIT_23c00960</name>
</gene>
<reference evidence="9 10" key="1">
    <citation type="submission" date="2014-03" db="EMBL/GenBank/DDBJ databases">
        <title>Genome sequence of Clostridium litorale W6, DSM 5388.</title>
        <authorList>
            <person name="Poehlein A."/>
            <person name="Jagirdar A."/>
            <person name="Khonsari B."/>
            <person name="Chibani C.M."/>
            <person name="Gutierrez Gutierrez D.A."/>
            <person name="Davydova E."/>
            <person name="Alghaithi H.S."/>
            <person name="Nair K.P."/>
            <person name="Dhamotharan K."/>
            <person name="Chandran L."/>
            <person name="G W."/>
            <person name="Daniel R."/>
        </authorList>
    </citation>
    <scope>NUCLEOTIDE SEQUENCE [LARGE SCALE GENOMIC DNA]</scope>
    <source>
        <strain evidence="9 10">W6</strain>
    </source>
</reference>
<dbReference type="NCBIfam" id="NF003194">
    <property type="entry name" value="PRK04164.1-5"/>
    <property type="match status" value="1"/>
</dbReference>
<protein>
    <recommendedName>
        <fullName evidence="6">UPF0316 protein CLIT_23c00960</fullName>
    </recommendedName>
</protein>
<comment type="subcellular location">
    <subcellularLocation>
        <location evidence="1 6">Cell membrane</location>
        <topology evidence="1 6">Multi-pass membrane protein</topology>
    </subcellularLocation>
</comment>
<dbReference type="NCBIfam" id="NF003191">
    <property type="entry name" value="PRK04164.1-2"/>
    <property type="match status" value="1"/>
</dbReference>
<dbReference type="GO" id="GO:0005886">
    <property type="term" value="C:plasma membrane"/>
    <property type="evidence" value="ECO:0007669"/>
    <property type="project" value="UniProtKB-SubCell"/>
</dbReference>
<dbReference type="Pfam" id="PF18955">
    <property type="entry name" value="DUF5698"/>
    <property type="match status" value="1"/>
</dbReference>
<keyword evidence="2 6" id="KW-1003">Cell membrane</keyword>
<organism evidence="9 10">
    <name type="scientific">Peptoclostridium litorale DSM 5388</name>
    <dbReference type="NCBI Taxonomy" id="1121324"/>
    <lineage>
        <taxon>Bacteria</taxon>
        <taxon>Bacillati</taxon>
        <taxon>Bacillota</taxon>
        <taxon>Clostridia</taxon>
        <taxon>Peptostreptococcales</taxon>
        <taxon>Peptoclostridiaceae</taxon>
        <taxon>Peptoclostridium</taxon>
    </lineage>
</organism>
<accession>A0A069R9S9</accession>
<dbReference type="InterPro" id="IPR044035">
    <property type="entry name" value="DUF5698"/>
</dbReference>
<evidence type="ECO:0000256" key="1">
    <source>
        <dbReference type="ARBA" id="ARBA00004651"/>
    </source>
</evidence>
<dbReference type="OrthoDB" id="48231at2"/>
<evidence type="ECO:0000313" key="9">
    <source>
        <dbReference type="EMBL" id="KDR93824.1"/>
    </source>
</evidence>
<feature type="domain" description="DUF5698" evidence="8">
    <location>
        <begin position="22"/>
        <end position="79"/>
    </location>
</feature>
<feature type="transmembrane region" description="Helical" evidence="6">
    <location>
        <begin position="64"/>
        <end position="81"/>
    </location>
</feature>
<evidence type="ECO:0000256" key="3">
    <source>
        <dbReference type="ARBA" id="ARBA00022692"/>
    </source>
</evidence>
<evidence type="ECO:0000313" key="10">
    <source>
        <dbReference type="Proteomes" id="UP000027946"/>
    </source>
</evidence>
<dbReference type="eggNOG" id="COG4843">
    <property type="taxonomic scope" value="Bacteria"/>
</dbReference>
<dbReference type="InterPro" id="IPR022930">
    <property type="entry name" value="UPF0316"/>
</dbReference>
<comment type="caution">
    <text evidence="9">The sequence shown here is derived from an EMBL/GenBank/DDBJ whole genome shotgun (WGS) entry which is preliminary data.</text>
</comment>
<sequence>MGHLIGYFLIFLARVTDVSMATIRTIMVVRGRKVTAACIGLVEIVIYVLAISRVLGNMDNPYNLIAYALGFSTGNFVGITIEEKMAIGSLIIQVVTKNNANEELSQHLRDKGYGVTCTEGFGREGRIYVLNIVVDRKNFKEVEKIVSEFDKSAFTTVQDVRNIRGGYFKRRIKKK</sequence>
<dbReference type="AlphaFoldDB" id="A0A069R9S9"/>
<keyword evidence="10" id="KW-1185">Reference proteome</keyword>
<name>A0A069R9S9_PEPLI</name>
<evidence type="ECO:0000256" key="6">
    <source>
        <dbReference type="HAMAP-Rule" id="MF_01515"/>
    </source>
</evidence>
<evidence type="ECO:0000259" key="7">
    <source>
        <dbReference type="Pfam" id="PF10035"/>
    </source>
</evidence>
<dbReference type="STRING" id="1121324.CLIT_23c00960"/>
<dbReference type="HAMAP" id="MF_01515">
    <property type="entry name" value="UPF0316"/>
    <property type="match status" value="1"/>
</dbReference>
<dbReference type="CDD" id="cd16381">
    <property type="entry name" value="YitT_C_like_1"/>
    <property type="match status" value="1"/>
</dbReference>
<keyword evidence="3 6" id="KW-0812">Transmembrane</keyword>
<dbReference type="PANTHER" id="PTHR40060:SF1">
    <property type="entry name" value="UPF0316 PROTEIN YEBE"/>
    <property type="match status" value="1"/>
</dbReference>
<comment type="similarity">
    <text evidence="6">Belongs to the UPF0316 family.</text>
</comment>
<proteinExistence type="inferred from homology"/>
<evidence type="ECO:0000256" key="4">
    <source>
        <dbReference type="ARBA" id="ARBA00022989"/>
    </source>
</evidence>
<evidence type="ECO:0000259" key="8">
    <source>
        <dbReference type="Pfam" id="PF18955"/>
    </source>
</evidence>
<feature type="domain" description="DUF2179" evidence="7">
    <location>
        <begin position="113"/>
        <end position="165"/>
    </location>
</feature>
<evidence type="ECO:0000256" key="5">
    <source>
        <dbReference type="ARBA" id="ARBA00023136"/>
    </source>
</evidence>